<organism evidence="3 4">
    <name type="scientific">Cryobacterium algoritolerans</name>
    <dbReference type="NCBI Taxonomy" id="1259184"/>
    <lineage>
        <taxon>Bacteria</taxon>
        <taxon>Bacillati</taxon>
        <taxon>Actinomycetota</taxon>
        <taxon>Actinomycetes</taxon>
        <taxon>Micrococcales</taxon>
        <taxon>Microbacteriaceae</taxon>
        <taxon>Cryobacterium</taxon>
    </lineage>
</organism>
<evidence type="ECO:0000313" key="3">
    <source>
        <dbReference type="EMBL" id="TFC09196.1"/>
    </source>
</evidence>
<feature type="transmembrane region" description="Helical" evidence="2">
    <location>
        <begin position="29"/>
        <end position="48"/>
    </location>
</feature>
<feature type="region of interest" description="Disordered" evidence="1">
    <location>
        <begin position="1"/>
        <end position="25"/>
    </location>
</feature>
<name>A0A4R8WLQ5_9MICO</name>
<evidence type="ECO:0000313" key="4">
    <source>
        <dbReference type="Proteomes" id="UP000298412"/>
    </source>
</evidence>
<keyword evidence="2" id="KW-1133">Transmembrane helix</keyword>
<keyword evidence="4" id="KW-1185">Reference proteome</keyword>
<dbReference type="RefSeq" id="WP_134569552.1">
    <property type="nucleotide sequence ID" value="NZ_SOFP01000085.1"/>
</dbReference>
<sequence length="76" mass="7913">MAGPGKPGTLLQRVRSAGTRSPRAPDLEVASRASAAVVIPLVVLVAGVRWSTGLSRRPSGAIAILIVLLARTRMRS</sequence>
<proteinExistence type="predicted"/>
<dbReference type="Proteomes" id="UP000298412">
    <property type="component" value="Unassembled WGS sequence"/>
</dbReference>
<keyword evidence="2" id="KW-0472">Membrane</keyword>
<keyword evidence="2" id="KW-0812">Transmembrane</keyword>
<evidence type="ECO:0000256" key="1">
    <source>
        <dbReference type="SAM" id="MobiDB-lite"/>
    </source>
</evidence>
<accession>A0A4R8WLQ5</accession>
<evidence type="ECO:0000256" key="2">
    <source>
        <dbReference type="SAM" id="Phobius"/>
    </source>
</evidence>
<comment type="caution">
    <text evidence="3">The sequence shown here is derived from an EMBL/GenBank/DDBJ whole genome shotgun (WGS) entry which is preliminary data.</text>
</comment>
<dbReference type="EMBL" id="SOFP01000085">
    <property type="protein sequence ID" value="TFC09196.1"/>
    <property type="molecule type" value="Genomic_DNA"/>
</dbReference>
<dbReference type="AlphaFoldDB" id="A0A4R8WLQ5"/>
<gene>
    <name evidence="3" type="ORF">E3O19_17445</name>
</gene>
<protein>
    <submittedName>
        <fullName evidence="3">Uncharacterized protein</fullName>
    </submittedName>
</protein>
<reference evidence="3 4" key="1">
    <citation type="submission" date="2019-03" db="EMBL/GenBank/DDBJ databases">
        <title>Genomics of glacier-inhabiting Cryobacterium strains.</title>
        <authorList>
            <person name="Liu Q."/>
            <person name="Xin Y.-H."/>
        </authorList>
    </citation>
    <scope>NUCLEOTIDE SEQUENCE [LARGE SCALE GENOMIC DNA]</scope>
    <source>
        <strain evidence="3 4">MDT1-3</strain>
    </source>
</reference>